<feature type="transmembrane region" description="Helical" evidence="5">
    <location>
        <begin position="281"/>
        <end position="304"/>
    </location>
</feature>
<evidence type="ECO:0000256" key="2">
    <source>
        <dbReference type="ARBA" id="ARBA00029447"/>
    </source>
</evidence>
<keyword evidence="1" id="KW-0145">Chemotaxis</keyword>
<dbReference type="PROSITE" id="PS50111">
    <property type="entry name" value="CHEMOTAXIS_TRANSDUC_2"/>
    <property type="match status" value="1"/>
</dbReference>
<dbReference type="GO" id="GO:0007165">
    <property type="term" value="P:signal transduction"/>
    <property type="evidence" value="ECO:0007669"/>
    <property type="project" value="UniProtKB-KW"/>
</dbReference>
<dbReference type="PANTHER" id="PTHR43531">
    <property type="entry name" value="PROTEIN ICFG"/>
    <property type="match status" value="1"/>
</dbReference>
<dbReference type="SUPFAM" id="SSF58104">
    <property type="entry name" value="Methyl-accepting chemotaxis protein (MCP) signaling domain"/>
    <property type="match status" value="1"/>
</dbReference>
<dbReference type="InterPro" id="IPR051310">
    <property type="entry name" value="MCP_chemotaxis"/>
</dbReference>
<dbReference type="PANTHER" id="PTHR43531:SF11">
    <property type="entry name" value="METHYL-ACCEPTING CHEMOTAXIS PROTEIN 3"/>
    <property type="match status" value="1"/>
</dbReference>
<dbReference type="GO" id="GO:0004888">
    <property type="term" value="F:transmembrane signaling receptor activity"/>
    <property type="evidence" value="ECO:0007669"/>
    <property type="project" value="TreeGrafter"/>
</dbReference>
<dbReference type="AlphaFoldDB" id="A0AAE3M5B5"/>
<evidence type="ECO:0000256" key="5">
    <source>
        <dbReference type="SAM" id="Phobius"/>
    </source>
</evidence>
<organism evidence="7 8">
    <name type="scientific">Plebeiibacterium sediminum</name>
    <dbReference type="NCBI Taxonomy" id="2992112"/>
    <lineage>
        <taxon>Bacteria</taxon>
        <taxon>Pseudomonadati</taxon>
        <taxon>Bacteroidota</taxon>
        <taxon>Bacteroidia</taxon>
        <taxon>Marinilabiliales</taxon>
        <taxon>Marinilabiliaceae</taxon>
        <taxon>Plebeiibacterium</taxon>
    </lineage>
</organism>
<reference evidence="7" key="1">
    <citation type="submission" date="2022-10" db="EMBL/GenBank/DDBJ databases">
        <authorList>
            <person name="Yu W.X."/>
        </authorList>
    </citation>
    <scope>NUCLEOTIDE SEQUENCE</scope>
    <source>
        <strain evidence="7">AAT</strain>
    </source>
</reference>
<dbReference type="GO" id="GO:0005886">
    <property type="term" value="C:plasma membrane"/>
    <property type="evidence" value="ECO:0007669"/>
    <property type="project" value="TreeGrafter"/>
</dbReference>
<evidence type="ECO:0000259" key="6">
    <source>
        <dbReference type="PROSITE" id="PS50111"/>
    </source>
</evidence>
<keyword evidence="8" id="KW-1185">Reference proteome</keyword>
<accession>A0AAE3M5B5</accession>
<dbReference type="InterPro" id="IPR004089">
    <property type="entry name" value="MCPsignal_dom"/>
</dbReference>
<dbReference type="Pfam" id="PF00015">
    <property type="entry name" value="MCPsignal"/>
    <property type="match status" value="1"/>
</dbReference>
<comment type="similarity">
    <text evidence="2">Belongs to the methyl-accepting chemotaxis (MCP) protein family.</text>
</comment>
<feature type="coiled-coil region" evidence="4">
    <location>
        <begin position="550"/>
        <end position="588"/>
    </location>
</feature>
<evidence type="ECO:0000313" key="7">
    <source>
        <dbReference type="EMBL" id="MCW3787424.1"/>
    </source>
</evidence>
<dbReference type="RefSeq" id="WP_301190989.1">
    <property type="nucleotide sequence ID" value="NZ_JAPDPJ010000029.1"/>
</dbReference>
<protein>
    <submittedName>
        <fullName evidence="7">Methyl-accepting chemotaxis protein</fullName>
    </submittedName>
</protein>
<name>A0AAE3M5B5_9BACT</name>
<keyword evidence="4" id="KW-0175">Coiled coil</keyword>
<gene>
    <name evidence="7" type="ORF">OM075_13170</name>
</gene>
<evidence type="ECO:0000256" key="1">
    <source>
        <dbReference type="ARBA" id="ARBA00022500"/>
    </source>
</evidence>
<evidence type="ECO:0000313" key="8">
    <source>
        <dbReference type="Proteomes" id="UP001209229"/>
    </source>
</evidence>
<proteinExistence type="inferred from homology"/>
<keyword evidence="5" id="KW-0472">Membrane</keyword>
<keyword evidence="5" id="KW-1133">Transmembrane helix</keyword>
<keyword evidence="5" id="KW-0812">Transmembrane</keyword>
<dbReference type="GO" id="GO:0006935">
    <property type="term" value="P:chemotaxis"/>
    <property type="evidence" value="ECO:0007669"/>
    <property type="project" value="UniProtKB-KW"/>
</dbReference>
<evidence type="ECO:0000256" key="3">
    <source>
        <dbReference type="PROSITE-ProRule" id="PRU00284"/>
    </source>
</evidence>
<comment type="caution">
    <text evidence="7">The sequence shown here is derived from an EMBL/GenBank/DDBJ whole genome shotgun (WGS) entry which is preliminary data.</text>
</comment>
<sequence>MASLSVKQKLYLLLTITLLVLLITGIFSFKYLHKVNNLGEIHDKALEVEINVLKLRKNEKDFLVRDVINPQYFETGESTYLTSFSKITKSLDELVLELKSSELVKDPMIQLELDSIKSHIKLYESEFISISQKIRNKGFKDWGHIGEMRNAIHEVDNIMNQTNASDRLHVSLLTLRKHEKDYLLRMDPKYIQKFDDEINNLFALLKKDLRISRVDKANMVLLVENYNKTFHQVTLEDEKIGRSENEGLMGDLRTAVHYVEPSVNKIIKLMKVHTDQSIRNAIFILVLLILSGLVVSTFLGIFIIKNVYSILGGEPAKVAEIADKIAQGDLSTISTGESADKGILKSVLDMSSKLQTIISEVIESVDNFVSASNQMSSTSEQISEGANEQASSLEEISSTMEEITSNIENNTSNAHQTEEVSKEANSTISLVADKVHKALSANQEIAEKINVINAIAVQTNILALNASVEAARAGEHGKGFAVVAQEVRKLAEISKSAADEIVGLTQSSFMLSKEAEKAMELTIPKIGQTSQLVQEIADSSIEQSNGAMQVNNAIQQLNGVTQQNASASEELAATAEEMASQAENLRQSVRFFKLSN</sequence>
<dbReference type="EMBL" id="JAPDPJ010000029">
    <property type="protein sequence ID" value="MCW3787424.1"/>
    <property type="molecule type" value="Genomic_DNA"/>
</dbReference>
<dbReference type="Proteomes" id="UP001209229">
    <property type="component" value="Unassembled WGS sequence"/>
</dbReference>
<evidence type="ECO:0000256" key="4">
    <source>
        <dbReference type="SAM" id="Coils"/>
    </source>
</evidence>
<keyword evidence="3" id="KW-0807">Transducer</keyword>
<feature type="domain" description="Methyl-accepting transducer" evidence="6">
    <location>
        <begin position="364"/>
        <end position="579"/>
    </location>
</feature>
<dbReference type="SMART" id="SM00283">
    <property type="entry name" value="MA"/>
    <property type="match status" value="1"/>
</dbReference>
<dbReference type="Gene3D" id="1.10.287.950">
    <property type="entry name" value="Methyl-accepting chemotaxis protein"/>
    <property type="match status" value="1"/>
</dbReference>